<reference evidence="14 15" key="1">
    <citation type="submission" date="2015-09" db="EMBL/GenBank/DDBJ databases">
        <authorList>
            <consortium name="Pathogen Informatics"/>
        </authorList>
    </citation>
    <scope>NUCLEOTIDE SEQUENCE [LARGE SCALE GENOMIC DNA]</scope>
    <source>
        <strain evidence="14 15">2789STDY5834970</strain>
    </source>
</reference>
<dbReference type="EMBL" id="CYXN01000003">
    <property type="protein sequence ID" value="CUM82535.1"/>
    <property type="molecule type" value="Genomic_DNA"/>
</dbReference>
<keyword evidence="7 11" id="KW-1133">Transmembrane helix</keyword>
<name>A0A173RY40_9FIRM</name>
<feature type="transmembrane region" description="Helical" evidence="11">
    <location>
        <begin position="21"/>
        <end position="42"/>
    </location>
</feature>
<keyword evidence="9 10" id="KW-0131">Cell cycle</keyword>
<keyword evidence="8 10" id="KW-0472">Membrane</keyword>
<feature type="transmembrane region" description="Helical" evidence="11">
    <location>
        <begin position="217"/>
        <end position="239"/>
    </location>
</feature>
<feature type="transmembrane region" description="Helical" evidence="11">
    <location>
        <begin position="176"/>
        <end position="197"/>
    </location>
</feature>
<dbReference type="PIRSF" id="PIRSF003097">
    <property type="entry name" value="FtsX"/>
    <property type="match status" value="1"/>
</dbReference>
<protein>
    <recommendedName>
        <fullName evidence="3 10">Cell division protein FtsX</fullName>
    </recommendedName>
</protein>
<keyword evidence="4 10" id="KW-1003">Cell membrane</keyword>
<feature type="domain" description="ABC3 transporter permease C-terminal" evidence="12">
    <location>
        <begin position="176"/>
        <end position="295"/>
    </location>
</feature>
<proteinExistence type="inferred from homology"/>
<dbReference type="InterPro" id="IPR040690">
    <property type="entry name" value="FtsX_ECD"/>
</dbReference>
<evidence type="ECO:0000256" key="2">
    <source>
        <dbReference type="ARBA" id="ARBA00007379"/>
    </source>
</evidence>
<evidence type="ECO:0000256" key="11">
    <source>
        <dbReference type="SAM" id="Phobius"/>
    </source>
</evidence>
<dbReference type="InterPro" id="IPR004513">
    <property type="entry name" value="FtsX"/>
</dbReference>
<evidence type="ECO:0000256" key="1">
    <source>
        <dbReference type="ARBA" id="ARBA00004651"/>
    </source>
</evidence>
<accession>A0A173RY40</accession>
<dbReference type="RefSeq" id="WP_055185341.1">
    <property type="nucleotide sequence ID" value="NZ_CYXN01000003.1"/>
</dbReference>
<dbReference type="Pfam" id="PF02687">
    <property type="entry name" value="FtsX"/>
    <property type="match status" value="1"/>
</dbReference>
<feature type="transmembrane region" description="Helical" evidence="11">
    <location>
        <begin position="273"/>
        <end position="296"/>
    </location>
</feature>
<evidence type="ECO:0000313" key="14">
    <source>
        <dbReference type="EMBL" id="CUM82535.1"/>
    </source>
</evidence>
<evidence type="ECO:0000256" key="4">
    <source>
        <dbReference type="ARBA" id="ARBA00022475"/>
    </source>
</evidence>
<dbReference type="OrthoDB" id="9812531at2"/>
<evidence type="ECO:0000313" key="15">
    <source>
        <dbReference type="Proteomes" id="UP000095649"/>
    </source>
</evidence>
<comment type="similarity">
    <text evidence="2 10">Belongs to the ABC-4 integral membrane protein family. FtsX subfamily.</text>
</comment>
<evidence type="ECO:0000256" key="8">
    <source>
        <dbReference type="ARBA" id="ARBA00023136"/>
    </source>
</evidence>
<evidence type="ECO:0000256" key="5">
    <source>
        <dbReference type="ARBA" id="ARBA00022618"/>
    </source>
</evidence>
<comment type="subcellular location">
    <subcellularLocation>
        <location evidence="1">Cell membrane</location>
        <topology evidence="1">Multi-pass membrane protein</topology>
    </subcellularLocation>
</comment>
<dbReference type="Gene3D" id="3.30.70.3040">
    <property type="match status" value="1"/>
</dbReference>
<dbReference type="GO" id="GO:0005886">
    <property type="term" value="C:plasma membrane"/>
    <property type="evidence" value="ECO:0007669"/>
    <property type="project" value="UniProtKB-SubCell"/>
</dbReference>
<sequence length="302" mass="32776">MMRPSTFFFLTRRGVRNLGKHWAMTIACIASLSVCMTLNIFASLAEVNVGSMVAYLGSQNETVVYLDPECDDATAAQVGETLSAMPGVSGVQYVSKQDVLDTYRGYMQDYSSLWDEFETDNPFKANYRVTLSDLTQMERMSVKMQAIPGVVSVTAPVEMTNIFVEIQKAVTKGGRMIVLVLMVVSIITVGSTIRLSVFARRREIEIMKYVGATNRMVTLPFFVEGLTMGLISGILTAAVSLGCYTYVVNAAGGLGGIWQMLMGRALVPVTNVLPTIVVTSLLSGAIVGGVGSMFSIRKHLNV</sequence>
<keyword evidence="5 10" id="KW-0132">Cell division</keyword>
<dbReference type="PANTHER" id="PTHR47755:SF1">
    <property type="entry name" value="CELL DIVISION PROTEIN FTSX"/>
    <property type="match status" value="1"/>
</dbReference>
<evidence type="ECO:0000256" key="6">
    <source>
        <dbReference type="ARBA" id="ARBA00022692"/>
    </source>
</evidence>
<feature type="domain" description="FtsX extracellular" evidence="13">
    <location>
        <begin position="61"/>
        <end position="153"/>
    </location>
</feature>
<dbReference type="InterPro" id="IPR003838">
    <property type="entry name" value="ABC3_permease_C"/>
</dbReference>
<organism evidence="14 15">
    <name type="scientific">Faecalibacterium prausnitzii</name>
    <dbReference type="NCBI Taxonomy" id="853"/>
    <lineage>
        <taxon>Bacteria</taxon>
        <taxon>Bacillati</taxon>
        <taxon>Bacillota</taxon>
        <taxon>Clostridia</taxon>
        <taxon>Eubacteriales</taxon>
        <taxon>Oscillospiraceae</taxon>
        <taxon>Faecalibacterium</taxon>
    </lineage>
</organism>
<dbReference type="AlphaFoldDB" id="A0A173RY40"/>
<evidence type="ECO:0000256" key="3">
    <source>
        <dbReference type="ARBA" id="ARBA00021907"/>
    </source>
</evidence>
<evidence type="ECO:0000256" key="7">
    <source>
        <dbReference type="ARBA" id="ARBA00022989"/>
    </source>
</evidence>
<evidence type="ECO:0000259" key="13">
    <source>
        <dbReference type="Pfam" id="PF18075"/>
    </source>
</evidence>
<dbReference type="PANTHER" id="PTHR47755">
    <property type="entry name" value="CELL DIVISION PROTEIN FTSX"/>
    <property type="match status" value="1"/>
</dbReference>
<keyword evidence="6 11" id="KW-0812">Transmembrane</keyword>
<dbReference type="Pfam" id="PF18075">
    <property type="entry name" value="FtsX_ECD"/>
    <property type="match status" value="1"/>
</dbReference>
<dbReference type="Proteomes" id="UP000095649">
    <property type="component" value="Unassembled WGS sequence"/>
</dbReference>
<gene>
    <name evidence="14" type="primary">ftsX</name>
    <name evidence="14" type="ORF">ERS852582_00711</name>
</gene>
<comment type="function">
    <text evidence="10">Part of the ABC transporter FtsEX involved in asymmetric cellular division facilitating the initiation of sporulation.</text>
</comment>
<evidence type="ECO:0000259" key="12">
    <source>
        <dbReference type="Pfam" id="PF02687"/>
    </source>
</evidence>
<evidence type="ECO:0000256" key="9">
    <source>
        <dbReference type="ARBA" id="ARBA00023306"/>
    </source>
</evidence>
<dbReference type="GO" id="GO:0051301">
    <property type="term" value="P:cell division"/>
    <property type="evidence" value="ECO:0007669"/>
    <property type="project" value="UniProtKB-KW"/>
</dbReference>
<evidence type="ECO:0000256" key="10">
    <source>
        <dbReference type="PIRNR" id="PIRNR003097"/>
    </source>
</evidence>